<dbReference type="Pfam" id="PF10996">
    <property type="entry name" value="Beta-Casp"/>
    <property type="match status" value="1"/>
</dbReference>
<dbReference type="PANTHER" id="PTHR11203:SF37">
    <property type="entry name" value="INTEGRATOR COMPLEX SUBUNIT 11"/>
    <property type="match status" value="1"/>
</dbReference>
<feature type="domain" description="Metallo-beta-lactamase" evidence="2">
    <location>
        <begin position="9"/>
        <end position="204"/>
    </location>
</feature>
<dbReference type="SUPFAM" id="SSF56281">
    <property type="entry name" value="Metallo-hydrolase/oxidoreductase"/>
    <property type="match status" value="1"/>
</dbReference>
<dbReference type="CDD" id="cd16295">
    <property type="entry name" value="TTHA0252-CPSF-like_MBL-fold"/>
    <property type="match status" value="1"/>
</dbReference>
<dbReference type="Pfam" id="PF00753">
    <property type="entry name" value="Lactamase_B"/>
    <property type="match status" value="1"/>
</dbReference>
<protein>
    <submittedName>
        <fullName evidence="4">MBL fold hydrolase</fullName>
    </submittedName>
</protein>
<evidence type="ECO:0000259" key="2">
    <source>
        <dbReference type="SMART" id="SM00849"/>
    </source>
</evidence>
<keyword evidence="5" id="KW-1185">Reference proteome</keyword>
<reference evidence="4 5" key="1">
    <citation type="submission" date="2021-02" db="EMBL/GenBank/DDBJ databases">
        <title>Complete genome of Desulfoluna sp. strain ASN36.</title>
        <authorList>
            <person name="Takahashi A."/>
            <person name="Kojima H."/>
            <person name="Fukui M."/>
        </authorList>
    </citation>
    <scope>NUCLEOTIDE SEQUENCE [LARGE SCALE GENOMIC DNA]</scope>
    <source>
        <strain evidence="4 5">ASN36</strain>
    </source>
</reference>
<dbReference type="InterPro" id="IPR022712">
    <property type="entry name" value="Beta_Casp"/>
</dbReference>
<dbReference type="SMART" id="SM00849">
    <property type="entry name" value="Lactamase_B"/>
    <property type="match status" value="1"/>
</dbReference>
<dbReference type="Gene3D" id="3.60.15.10">
    <property type="entry name" value="Ribonuclease Z/Hydroxyacylglutathione hydrolase-like"/>
    <property type="match status" value="1"/>
</dbReference>
<dbReference type="InterPro" id="IPR001279">
    <property type="entry name" value="Metallo-B-lactamas"/>
</dbReference>
<accession>A0ABN6EZ45</accession>
<dbReference type="PANTHER" id="PTHR11203">
    <property type="entry name" value="CLEAVAGE AND POLYADENYLATION SPECIFICITY FACTOR FAMILY MEMBER"/>
    <property type="match status" value="1"/>
</dbReference>
<dbReference type="InterPro" id="IPR011108">
    <property type="entry name" value="RMMBL"/>
</dbReference>
<dbReference type="Gene3D" id="3.40.50.10890">
    <property type="match status" value="1"/>
</dbReference>
<keyword evidence="1 4" id="KW-0378">Hydrolase</keyword>
<evidence type="ECO:0000256" key="1">
    <source>
        <dbReference type="ARBA" id="ARBA00022801"/>
    </source>
</evidence>
<evidence type="ECO:0000259" key="3">
    <source>
        <dbReference type="SMART" id="SM01027"/>
    </source>
</evidence>
<dbReference type="GO" id="GO:0016787">
    <property type="term" value="F:hydrolase activity"/>
    <property type="evidence" value="ECO:0007669"/>
    <property type="project" value="UniProtKB-KW"/>
</dbReference>
<dbReference type="InterPro" id="IPR050698">
    <property type="entry name" value="MBL"/>
</dbReference>
<dbReference type="InterPro" id="IPR036866">
    <property type="entry name" value="RibonucZ/Hydroxyglut_hydro"/>
</dbReference>
<dbReference type="EMBL" id="AP024488">
    <property type="protein sequence ID" value="BCS95584.1"/>
    <property type="molecule type" value="Genomic_DNA"/>
</dbReference>
<feature type="domain" description="Beta-Casp" evidence="3">
    <location>
        <begin position="209"/>
        <end position="340"/>
    </location>
</feature>
<name>A0ABN6EZ45_9BACT</name>
<evidence type="ECO:0000313" key="5">
    <source>
        <dbReference type="Proteomes" id="UP001320148"/>
    </source>
</evidence>
<sequence length="418" mass="46136">MIDCGLPMAGDSIAPFTDRPVAPADIDYLFLTHAHIDHIGRVPDLIDAGFEGEILCSHPTKALLIPMLHDAMGFSKRSKDEVKRLEAAIDELSWGFEYQQSFRLNKGVRFKLGRAGHILGSSFVHFTIPNGDGKPSKVLFSGDLGCKGSPILCDPDTPDPCDLLVMESTYGNRNHEDRTERVERLEKVLRKALSDGGKVFIPAFSLGRTQELIYEIDRILSNINPGDGSPLNGIPVFVDSPLGLEITNIYASLSEFWDRESQALLKEGDHPIDFKTLFSVRSYRDHQKALTVPGPAIIIAGSGMCSGGRIIDHLEEGLGDEKNDVLFVGYQARGTLGRDILTYGPRKNGYARINGEKVFINAEVHKLAGYSAHADQKELVEWVEGMGEKPGKIRLVHGESDAQEGLKRVLEDRGYRVE</sequence>
<dbReference type="Proteomes" id="UP001320148">
    <property type="component" value="Chromosome"/>
</dbReference>
<organism evidence="4 5">
    <name type="scientific">Desulfoluna limicola</name>
    <dbReference type="NCBI Taxonomy" id="2810562"/>
    <lineage>
        <taxon>Bacteria</taxon>
        <taxon>Pseudomonadati</taxon>
        <taxon>Thermodesulfobacteriota</taxon>
        <taxon>Desulfobacteria</taxon>
        <taxon>Desulfobacterales</taxon>
        <taxon>Desulfolunaceae</taxon>
        <taxon>Desulfoluna</taxon>
    </lineage>
</organism>
<proteinExistence type="predicted"/>
<gene>
    <name evidence="4" type="ORF">DSLASN_12160</name>
</gene>
<dbReference type="Pfam" id="PF07521">
    <property type="entry name" value="RMMBL"/>
    <property type="match status" value="1"/>
</dbReference>
<dbReference type="SMART" id="SM01027">
    <property type="entry name" value="Beta-Casp"/>
    <property type="match status" value="1"/>
</dbReference>
<evidence type="ECO:0000313" key="4">
    <source>
        <dbReference type="EMBL" id="BCS95584.1"/>
    </source>
</evidence>